<dbReference type="InterPro" id="IPR038050">
    <property type="entry name" value="Neuro_actylchol_rec"/>
</dbReference>
<feature type="transmembrane region" description="Helical" evidence="11">
    <location>
        <begin position="325"/>
        <end position="345"/>
    </location>
</feature>
<dbReference type="SUPFAM" id="SSF90112">
    <property type="entry name" value="Neurotransmitter-gated ion-channel transmembrane pore"/>
    <property type="match status" value="1"/>
</dbReference>
<dbReference type="Gene3D" id="2.70.170.10">
    <property type="entry name" value="Neurotransmitter-gated ion-channel ligand-binding domain"/>
    <property type="match status" value="1"/>
</dbReference>
<evidence type="ECO:0000256" key="8">
    <source>
        <dbReference type="ARBA" id="ARBA00023065"/>
    </source>
</evidence>
<name>A0ABR9V043_9CHRO</name>
<dbReference type="EMBL" id="JADEWN010000068">
    <property type="protein sequence ID" value="MBE9192863.1"/>
    <property type="molecule type" value="Genomic_DNA"/>
</dbReference>
<comment type="subcellular location">
    <subcellularLocation>
        <location evidence="2">Cell membrane</location>
    </subcellularLocation>
    <subcellularLocation>
        <location evidence="1">Membrane</location>
        <topology evidence="1">Multi-pass membrane protein</topology>
    </subcellularLocation>
</comment>
<feature type="domain" description="Neurotransmitter-gated ion-channel ligand-binding" evidence="12">
    <location>
        <begin position="33"/>
        <end position="208"/>
    </location>
</feature>
<accession>A0ABR9V043</accession>
<evidence type="ECO:0000256" key="6">
    <source>
        <dbReference type="ARBA" id="ARBA00022729"/>
    </source>
</evidence>
<dbReference type="InterPro" id="IPR036719">
    <property type="entry name" value="Neuro-gated_channel_TM_sf"/>
</dbReference>
<dbReference type="PRINTS" id="PR00253">
    <property type="entry name" value="GABAARECEPTR"/>
</dbReference>
<sequence length="346" mass="40332">MRQKIVYLFAFLSLYLPINVPKVVAQEVSQQETTYQISQRPDTDNPTEVAVGVYLIDFDTFDEIDESFKLNGYLFLTWQDQRLAFNPSQTAVNSKTYNIGEIWTPNIKFLNIESVRETAYILLKVEPDGTVYYKERFTGQFNSEMNLQRFPFDRQRLRVIVESLDNSKNLVLLADNSKTGTAKDAFLTGWRIRDFQAFPRVRVSEVEEENFSEYVYEINISRYHNPYIWNVFLPLFFIIIVSWTVFWSRSFESNTVIATSSLVSAIAFNIVVVEELPKVAYLTFINGFILIVYVFICLVIIYTVVKHWLDLEKKKELSLKIDRTARWLVPAVFSVSNIILIAAFLL</sequence>
<keyword evidence="9 11" id="KW-0472">Membrane</keyword>
<evidence type="ECO:0000313" key="14">
    <source>
        <dbReference type="Proteomes" id="UP000651156"/>
    </source>
</evidence>
<dbReference type="RefSeq" id="WP_193934272.1">
    <property type="nucleotide sequence ID" value="NZ_CAWPMZ010000107.1"/>
</dbReference>
<evidence type="ECO:0000256" key="2">
    <source>
        <dbReference type="ARBA" id="ARBA00004236"/>
    </source>
</evidence>
<reference evidence="13 14" key="1">
    <citation type="submission" date="2020-10" db="EMBL/GenBank/DDBJ databases">
        <authorList>
            <person name="Castelo-Branco R."/>
            <person name="Eusebio N."/>
            <person name="Adriana R."/>
            <person name="Vieira A."/>
            <person name="Brugerolle De Fraissinette N."/>
            <person name="Rezende De Castro R."/>
            <person name="Schneider M.P."/>
            <person name="Vasconcelos V."/>
            <person name="Leao P.N."/>
        </authorList>
    </citation>
    <scope>NUCLEOTIDE SEQUENCE [LARGE SCALE GENOMIC DNA]</scope>
    <source>
        <strain evidence="13 14">LEGE 06123</strain>
    </source>
</reference>
<evidence type="ECO:0000256" key="3">
    <source>
        <dbReference type="ARBA" id="ARBA00022448"/>
    </source>
</evidence>
<dbReference type="Gene3D" id="1.20.58.390">
    <property type="entry name" value="Neurotransmitter-gated ion-channel transmembrane domain"/>
    <property type="match status" value="1"/>
</dbReference>
<dbReference type="InterPro" id="IPR006202">
    <property type="entry name" value="Neur_chan_lig-bd"/>
</dbReference>
<keyword evidence="10" id="KW-0407">Ion channel</keyword>
<evidence type="ECO:0000256" key="10">
    <source>
        <dbReference type="ARBA" id="ARBA00023303"/>
    </source>
</evidence>
<feature type="transmembrane region" description="Helical" evidence="11">
    <location>
        <begin position="227"/>
        <end position="248"/>
    </location>
</feature>
<dbReference type="PANTHER" id="PTHR18945">
    <property type="entry name" value="NEUROTRANSMITTER GATED ION CHANNEL"/>
    <property type="match status" value="1"/>
</dbReference>
<proteinExistence type="predicted"/>
<dbReference type="SUPFAM" id="SSF63712">
    <property type="entry name" value="Nicotinic receptor ligand binding domain-like"/>
    <property type="match status" value="1"/>
</dbReference>
<protein>
    <recommendedName>
        <fullName evidence="12">Neurotransmitter-gated ion-channel ligand-binding domain-containing protein</fullName>
    </recommendedName>
</protein>
<evidence type="ECO:0000256" key="5">
    <source>
        <dbReference type="ARBA" id="ARBA00022692"/>
    </source>
</evidence>
<evidence type="ECO:0000259" key="12">
    <source>
        <dbReference type="Pfam" id="PF02931"/>
    </source>
</evidence>
<gene>
    <name evidence="13" type="ORF">IQ230_21410</name>
</gene>
<keyword evidence="3" id="KW-0813">Transport</keyword>
<comment type="caution">
    <text evidence="13">The sequence shown here is derived from an EMBL/GenBank/DDBJ whole genome shotgun (WGS) entry which is preliminary data.</text>
</comment>
<dbReference type="Proteomes" id="UP000651156">
    <property type="component" value="Unassembled WGS sequence"/>
</dbReference>
<evidence type="ECO:0000256" key="7">
    <source>
        <dbReference type="ARBA" id="ARBA00022989"/>
    </source>
</evidence>
<evidence type="ECO:0000256" key="4">
    <source>
        <dbReference type="ARBA" id="ARBA00022475"/>
    </source>
</evidence>
<evidence type="ECO:0000256" key="9">
    <source>
        <dbReference type="ARBA" id="ARBA00023136"/>
    </source>
</evidence>
<keyword evidence="8" id="KW-0406">Ion transport</keyword>
<dbReference type="InterPro" id="IPR036734">
    <property type="entry name" value="Neur_chan_lig-bd_sf"/>
</dbReference>
<dbReference type="InterPro" id="IPR006201">
    <property type="entry name" value="Neur_channel"/>
</dbReference>
<feature type="transmembrane region" description="Helical" evidence="11">
    <location>
        <begin position="279"/>
        <end position="305"/>
    </location>
</feature>
<organism evidence="13 14">
    <name type="scientific">Gloeocapsopsis crepidinum LEGE 06123</name>
    <dbReference type="NCBI Taxonomy" id="588587"/>
    <lineage>
        <taxon>Bacteria</taxon>
        <taxon>Bacillati</taxon>
        <taxon>Cyanobacteriota</taxon>
        <taxon>Cyanophyceae</taxon>
        <taxon>Oscillatoriophycideae</taxon>
        <taxon>Chroococcales</taxon>
        <taxon>Chroococcaceae</taxon>
        <taxon>Gloeocapsopsis</taxon>
    </lineage>
</organism>
<keyword evidence="7 11" id="KW-1133">Transmembrane helix</keyword>
<evidence type="ECO:0000256" key="1">
    <source>
        <dbReference type="ARBA" id="ARBA00004141"/>
    </source>
</evidence>
<keyword evidence="4" id="KW-1003">Cell membrane</keyword>
<keyword evidence="5 11" id="KW-0812">Transmembrane</keyword>
<evidence type="ECO:0000256" key="11">
    <source>
        <dbReference type="SAM" id="Phobius"/>
    </source>
</evidence>
<dbReference type="CDD" id="cd18988">
    <property type="entry name" value="LGIC_ECD_bact"/>
    <property type="match status" value="1"/>
</dbReference>
<feature type="transmembrane region" description="Helical" evidence="11">
    <location>
        <begin position="255"/>
        <end position="273"/>
    </location>
</feature>
<dbReference type="InterPro" id="IPR006028">
    <property type="entry name" value="GABAA/Glycine_rcpt"/>
</dbReference>
<keyword evidence="6" id="KW-0732">Signal</keyword>
<keyword evidence="14" id="KW-1185">Reference proteome</keyword>
<evidence type="ECO:0000313" key="13">
    <source>
        <dbReference type="EMBL" id="MBE9192863.1"/>
    </source>
</evidence>
<dbReference type="Pfam" id="PF02931">
    <property type="entry name" value="Neur_chan_LBD"/>
    <property type="match status" value="1"/>
</dbReference>